<dbReference type="Proteomes" id="UP000018888">
    <property type="component" value="Unassembled WGS sequence"/>
</dbReference>
<dbReference type="Gene3D" id="1.10.510.10">
    <property type="entry name" value="Transferase(Phosphotransferase) domain 1"/>
    <property type="match status" value="1"/>
</dbReference>
<dbReference type="InterPro" id="IPR000719">
    <property type="entry name" value="Prot_kinase_dom"/>
</dbReference>
<evidence type="ECO:0000313" key="3">
    <source>
        <dbReference type="Proteomes" id="UP000018888"/>
    </source>
</evidence>
<protein>
    <recommendedName>
        <fullName evidence="1">Protein kinase domain-containing protein</fullName>
    </recommendedName>
</protein>
<dbReference type="EMBL" id="AUPC02000110">
    <property type="protein sequence ID" value="POG71262.1"/>
    <property type="molecule type" value="Genomic_DNA"/>
</dbReference>
<reference evidence="2 3" key="2">
    <citation type="journal article" date="2018" name="New Phytol.">
        <title>High intraspecific genome diversity in the model arbuscular mycorrhizal symbiont Rhizophagus irregularis.</title>
        <authorList>
            <person name="Chen E.C.H."/>
            <person name="Morin E."/>
            <person name="Beaudet D."/>
            <person name="Noel J."/>
            <person name="Yildirir G."/>
            <person name="Ndikumana S."/>
            <person name="Charron P."/>
            <person name="St-Onge C."/>
            <person name="Giorgi J."/>
            <person name="Kruger M."/>
            <person name="Marton T."/>
            <person name="Ropars J."/>
            <person name="Grigoriev I.V."/>
            <person name="Hainaut M."/>
            <person name="Henrissat B."/>
            <person name="Roux C."/>
            <person name="Martin F."/>
            <person name="Corradi N."/>
        </authorList>
    </citation>
    <scope>NUCLEOTIDE SEQUENCE [LARGE SCALE GENOMIC DNA]</scope>
    <source>
        <strain evidence="2 3">DAOM 197198</strain>
    </source>
</reference>
<dbReference type="AlphaFoldDB" id="A0A2P4Q0X2"/>
<name>A0A2P4Q0X2_RHIID</name>
<comment type="caution">
    <text evidence="2">The sequence shown here is derived from an EMBL/GenBank/DDBJ whole genome shotgun (WGS) entry which is preliminary data.</text>
</comment>
<evidence type="ECO:0000259" key="1">
    <source>
        <dbReference type="PROSITE" id="PS50011"/>
    </source>
</evidence>
<accession>A0A2P4Q0X2</accession>
<dbReference type="GO" id="GO:0004674">
    <property type="term" value="F:protein serine/threonine kinase activity"/>
    <property type="evidence" value="ECO:0007669"/>
    <property type="project" value="TreeGrafter"/>
</dbReference>
<sequence>MDGDTSNIKSLKFQMIVKLCLGCKFKSNFFDWCDACKLKHFKLNYDKSPSGNNEIDNRLKYYYSKSGLSEEFIEWISYEEFKDITHNVVNKETYSALWSKGCICDWNKDKFNWNRKIKKVALVNFEYNIIDFYRVLKEKEQYKLYGISKDPTSHSYILVFDDEVYNQNLCVKCQILSNFFYWCKSCKLNHFQLNYGEFPSGNDEIDNILKDHYYDSISPKELIEWIPFNEFREIVLTADNKEIYNALWSKGCIYDWDEDKLSWIREVKKVTLVNFKCSINDFNIMVLKEKLYGISKDPTSHSYILVLDDEGYNQNLCINCQILSSFFDWCKSCKLNHFQLNYGEFPSKNNDIDNFLKNNYCESRLSEEFIEWIPYNEFEDIKYTRSEIFNAVWLKGCICDWDKDKFSWNRKIRKVIAVKFKCGFDTTIKALVEKEGFKIYGISKDSASPNYILVLDQILCIKCQGHGYFDWCKRCKLIKFQLSYGEYPSGNNDIDNFLKENCCESKFDNELIEWISYIELEDITYITIREDSSIKYYTAERNRMVLTLMEFENLNDLLNYKNKMQINMKKERPEPFKSYIIHGISKNPISLNYILVFEYSQDFLNFLNEPKDYQIIGISKDEKYKYNLVTYLKNFSHFLCSDCKPRKALFFNWCDDCKIEHFSHNYSDLPSKNNDINIILKDNYCKSDKISEFIEWIPYNLFIDITYINQGGFSEVYSALWLNNNIYEWDHIKLEWKRRNGYKSVALKVLKSSCYNISGFLQEVQSYCKIGFSHKITKLYGISKDPDTQNYILVLEYASHGSLRKFLDKYNKYLITTYKIQILKNIAEGLKEIHSKNIIHQDIHSENILTKDFDRVKITDLGSSKFVNQVNDKEKEKKVYGILPYIAPEVLRGQQYTQKADIYAFGIIINEVFTGERPFHDVNNDKLKLMMDICKNGMRPKISKNTPKSLVHLLNKCWDETPLNRPTANEIIQKLIHFETDDIIFEELRNYNNGILKQYSESTSKLGHLKTLYNSELHITKAIEFTELLDCCIEESDSVSTK</sequence>
<dbReference type="InterPro" id="IPR001245">
    <property type="entry name" value="Ser-Thr/Tyr_kinase_cat_dom"/>
</dbReference>
<organism evidence="2 3">
    <name type="scientific">Rhizophagus irregularis (strain DAOM 181602 / DAOM 197198 / MUCL 43194)</name>
    <name type="common">Arbuscular mycorrhizal fungus</name>
    <name type="synonym">Glomus intraradices</name>
    <dbReference type="NCBI Taxonomy" id="747089"/>
    <lineage>
        <taxon>Eukaryota</taxon>
        <taxon>Fungi</taxon>
        <taxon>Fungi incertae sedis</taxon>
        <taxon>Mucoromycota</taxon>
        <taxon>Glomeromycotina</taxon>
        <taxon>Glomeromycetes</taxon>
        <taxon>Glomerales</taxon>
        <taxon>Glomeraceae</taxon>
        <taxon>Rhizophagus</taxon>
    </lineage>
</organism>
<reference evidence="2 3" key="1">
    <citation type="journal article" date="2013" name="Proc. Natl. Acad. Sci. U.S.A.">
        <title>Genome of an arbuscular mycorrhizal fungus provides insight into the oldest plant symbiosis.</title>
        <authorList>
            <person name="Tisserant E."/>
            <person name="Malbreil M."/>
            <person name="Kuo A."/>
            <person name="Kohler A."/>
            <person name="Symeonidi A."/>
            <person name="Balestrini R."/>
            <person name="Charron P."/>
            <person name="Duensing N."/>
            <person name="Frei Dit Frey N."/>
            <person name="Gianinazzi-Pearson V."/>
            <person name="Gilbert L.B."/>
            <person name="Handa Y."/>
            <person name="Herr J.R."/>
            <person name="Hijri M."/>
            <person name="Koul R."/>
            <person name="Kawaguchi M."/>
            <person name="Krajinski F."/>
            <person name="Lammers P.J."/>
            <person name="Masclaux F.G."/>
            <person name="Murat C."/>
            <person name="Morin E."/>
            <person name="Ndikumana S."/>
            <person name="Pagni M."/>
            <person name="Petitpierre D."/>
            <person name="Requena N."/>
            <person name="Rosikiewicz P."/>
            <person name="Riley R."/>
            <person name="Saito K."/>
            <person name="San Clemente H."/>
            <person name="Shapiro H."/>
            <person name="van Tuinen D."/>
            <person name="Becard G."/>
            <person name="Bonfante P."/>
            <person name="Paszkowski U."/>
            <person name="Shachar-Hill Y.Y."/>
            <person name="Tuskan G.A."/>
            <person name="Young P.W."/>
            <person name="Sanders I.R."/>
            <person name="Henrissat B."/>
            <person name="Rensing S.A."/>
            <person name="Grigoriev I.V."/>
            <person name="Corradi N."/>
            <person name="Roux C."/>
            <person name="Martin F."/>
        </authorList>
    </citation>
    <scope>NUCLEOTIDE SEQUENCE [LARGE SCALE GENOMIC DNA]</scope>
    <source>
        <strain evidence="2 3">DAOM 197198</strain>
    </source>
</reference>
<dbReference type="Pfam" id="PF07714">
    <property type="entry name" value="PK_Tyr_Ser-Thr"/>
    <property type="match status" value="1"/>
</dbReference>
<dbReference type="InterPro" id="IPR051681">
    <property type="entry name" value="Ser/Thr_Kinases-Pseudokinases"/>
</dbReference>
<gene>
    <name evidence="2" type="ORF">GLOIN_2v1876132</name>
</gene>
<dbReference type="PANTHER" id="PTHR44329">
    <property type="entry name" value="SERINE/THREONINE-PROTEIN KINASE TNNI3K-RELATED"/>
    <property type="match status" value="1"/>
</dbReference>
<dbReference type="PRINTS" id="PR00109">
    <property type="entry name" value="TYRKINASE"/>
</dbReference>
<evidence type="ECO:0000313" key="2">
    <source>
        <dbReference type="EMBL" id="POG71262.1"/>
    </source>
</evidence>
<keyword evidence="3" id="KW-1185">Reference proteome</keyword>
<proteinExistence type="predicted"/>
<dbReference type="GO" id="GO:0005524">
    <property type="term" value="F:ATP binding"/>
    <property type="evidence" value="ECO:0007669"/>
    <property type="project" value="InterPro"/>
</dbReference>
<dbReference type="VEuPathDB" id="FungiDB:RhiirFUN_014568"/>
<dbReference type="SUPFAM" id="SSF56112">
    <property type="entry name" value="Protein kinase-like (PK-like)"/>
    <property type="match status" value="1"/>
</dbReference>
<dbReference type="PROSITE" id="PS50011">
    <property type="entry name" value="PROTEIN_KINASE_DOM"/>
    <property type="match status" value="1"/>
</dbReference>
<feature type="domain" description="Protein kinase" evidence="1">
    <location>
        <begin position="702"/>
        <end position="980"/>
    </location>
</feature>
<dbReference type="InterPro" id="IPR011009">
    <property type="entry name" value="Kinase-like_dom_sf"/>
</dbReference>